<name>A0A3B1E4N6_9ZZZZ</name>
<reference evidence="3" key="1">
    <citation type="submission" date="2018-06" db="EMBL/GenBank/DDBJ databases">
        <authorList>
            <person name="Zhirakovskaya E."/>
        </authorList>
    </citation>
    <scope>NUCLEOTIDE SEQUENCE</scope>
</reference>
<protein>
    <submittedName>
        <fullName evidence="3">Uncharacterized protein</fullName>
    </submittedName>
</protein>
<keyword evidence="2" id="KW-0472">Membrane</keyword>
<gene>
    <name evidence="3" type="ORF">MNBD_PLANCTO03-1193</name>
</gene>
<feature type="non-terminal residue" evidence="3">
    <location>
        <position position="142"/>
    </location>
</feature>
<dbReference type="EMBL" id="UOGK01000463">
    <property type="protein sequence ID" value="VAX40895.1"/>
    <property type="molecule type" value="Genomic_DNA"/>
</dbReference>
<feature type="compositionally biased region" description="Basic and acidic residues" evidence="1">
    <location>
        <begin position="9"/>
        <end position="19"/>
    </location>
</feature>
<feature type="region of interest" description="Disordered" evidence="1">
    <location>
        <begin position="1"/>
        <end position="30"/>
    </location>
</feature>
<feature type="transmembrane region" description="Helical" evidence="2">
    <location>
        <begin position="38"/>
        <end position="58"/>
    </location>
</feature>
<dbReference type="AlphaFoldDB" id="A0A3B1E4N6"/>
<evidence type="ECO:0000313" key="3">
    <source>
        <dbReference type="EMBL" id="VAX40895.1"/>
    </source>
</evidence>
<evidence type="ECO:0000256" key="2">
    <source>
        <dbReference type="SAM" id="Phobius"/>
    </source>
</evidence>
<proteinExistence type="predicted"/>
<sequence length="142" mass="15862">MVAMSAHTRQSEAGERVSEVEEPTGQPSRPIDRFDPGWLFLVAGLVLLGLTVVIPAQADLSEAQWQRDRALAIEHQRQERLFKHERYLAALESREPRVVRALAASQLNLVPATHARIVEVDERAWSNASVFPGLEPEPIVLP</sequence>
<keyword evidence="2" id="KW-0812">Transmembrane</keyword>
<keyword evidence="2" id="KW-1133">Transmembrane helix</keyword>
<accession>A0A3B1E4N6</accession>
<organism evidence="3">
    <name type="scientific">hydrothermal vent metagenome</name>
    <dbReference type="NCBI Taxonomy" id="652676"/>
    <lineage>
        <taxon>unclassified sequences</taxon>
        <taxon>metagenomes</taxon>
        <taxon>ecological metagenomes</taxon>
    </lineage>
</organism>
<evidence type="ECO:0000256" key="1">
    <source>
        <dbReference type="SAM" id="MobiDB-lite"/>
    </source>
</evidence>